<comment type="similarity">
    <text evidence="1">Belongs to the peptidase M17 family.</text>
</comment>
<evidence type="ECO:0000256" key="5">
    <source>
        <dbReference type="ARBA" id="ARBA00033172"/>
    </source>
</evidence>
<evidence type="ECO:0000256" key="7">
    <source>
        <dbReference type="ARBA" id="ARBA00050021"/>
    </source>
</evidence>
<name>A0A084U3T0_MALIO</name>
<accession>A0A084U3T0</accession>
<organism evidence="10 11">
    <name type="scientific">Malacoplasma iowae DK-CPA</name>
    <dbReference type="NCBI Taxonomy" id="1394179"/>
    <lineage>
        <taxon>Bacteria</taxon>
        <taxon>Bacillati</taxon>
        <taxon>Mycoplasmatota</taxon>
        <taxon>Mycoplasmoidales</taxon>
        <taxon>Mycoplasmoidaceae</taxon>
        <taxon>Malacoplasma</taxon>
    </lineage>
</organism>
<dbReference type="AlphaFoldDB" id="A0A084U3T0"/>
<dbReference type="Gene3D" id="3.40.630.10">
    <property type="entry name" value="Zn peptidases"/>
    <property type="match status" value="1"/>
</dbReference>
<evidence type="ECO:0000259" key="9">
    <source>
        <dbReference type="PROSITE" id="PS00631"/>
    </source>
</evidence>
<dbReference type="Proteomes" id="UP000028523">
    <property type="component" value="Unassembled WGS sequence"/>
</dbReference>
<dbReference type="InterPro" id="IPR000819">
    <property type="entry name" value="Peptidase_M17_C"/>
</dbReference>
<dbReference type="RefSeq" id="WP_036451876.1">
    <property type="nucleotide sequence ID" value="NZ_AWQU01000075.1"/>
</dbReference>
<dbReference type="PANTHER" id="PTHR11963:SF23">
    <property type="entry name" value="CYTOSOL AMINOPEPTIDASE"/>
    <property type="match status" value="1"/>
</dbReference>
<dbReference type="GO" id="GO:0006508">
    <property type="term" value="P:proteolysis"/>
    <property type="evidence" value="ECO:0007669"/>
    <property type="project" value="UniProtKB-KW"/>
</dbReference>
<dbReference type="Pfam" id="PF00883">
    <property type="entry name" value="Peptidase_M17"/>
    <property type="match status" value="1"/>
</dbReference>
<dbReference type="GO" id="GO:0070006">
    <property type="term" value="F:metalloaminopeptidase activity"/>
    <property type="evidence" value="ECO:0007669"/>
    <property type="project" value="InterPro"/>
</dbReference>
<comment type="function">
    <text evidence="6">Presumably involved in the processing and regular turnover of intracellular proteins. Catalyzes the removal of unsubstituted N-terminal amino acids from various peptides.</text>
</comment>
<gene>
    <name evidence="10" type="primary">pepB</name>
    <name evidence="10" type="ORF">P271_464</name>
</gene>
<keyword evidence="2 10" id="KW-0031">Aminopeptidase</keyword>
<dbReference type="GO" id="GO:0030145">
    <property type="term" value="F:manganese ion binding"/>
    <property type="evidence" value="ECO:0007669"/>
    <property type="project" value="InterPro"/>
</dbReference>
<dbReference type="SUPFAM" id="SSF53187">
    <property type="entry name" value="Zn-dependent exopeptidases"/>
    <property type="match status" value="1"/>
</dbReference>
<dbReference type="PANTHER" id="PTHR11963">
    <property type="entry name" value="LEUCINE AMINOPEPTIDASE-RELATED"/>
    <property type="match status" value="1"/>
</dbReference>
<protein>
    <recommendedName>
        <fullName evidence="7">Probable cytosol aminopeptidase</fullName>
    </recommendedName>
    <alternativeName>
        <fullName evidence="8">Leucine aminopeptidase</fullName>
    </alternativeName>
    <alternativeName>
        <fullName evidence="5">Leucyl aminopeptidase</fullName>
    </alternativeName>
</protein>
<dbReference type="InterPro" id="IPR011356">
    <property type="entry name" value="Leucine_aapep/pepB"/>
</dbReference>
<proteinExistence type="inferred from homology"/>
<dbReference type="PRINTS" id="PR00481">
    <property type="entry name" value="LAMNOPPTDASE"/>
</dbReference>
<dbReference type="GO" id="GO:0005737">
    <property type="term" value="C:cytoplasm"/>
    <property type="evidence" value="ECO:0007669"/>
    <property type="project" value="InterPro"/>
</dbReference>
<evidence type="ECO:0000256" key="6">
    <source>
        <dbReference type="ARBA" id="ARBA00049972"/>
    </source>
</evidence>
<reference evidence="10 11" key="1">
    <citation type="journal article" date="2014" name="PLoS ONE">
        <title>Reduction of Hydrogen Peroxide Accumulation and Toxicity by a Catalase from Mycoplasma iowae.</title>
        <authorList>
            <person name="Pritchard R.E."/>
            <person name="Prassinos A.J."/>
            <person name="Osborne J.D."/>
            <person name="Raviv Z."/>
            <person name="Balish M.F."/>
        </authorList>
    </citation>
    <scope>NUCLEOTIDE SEQUENCE [LARGE SCALE GENOMIC DNA]</scope>
    <source>
        <strain evidence="10 11">DK-CPA</strain>
    </source>
</reference>
<feature type="domain" description="Cytosol aminopeptidase" evidence="9">
    <location>
        <begin position="301"/>
        <end position="308"/>
    </location>
</feature>
<dbReference type="NCBIfam" id="NF002080">
    <property type="entry name" value="PRK00913.3-2"/>
    <property type="match status" value="1"/>
</dbReference>
<keyword evidence="11" id="KW-1185">Reference proteome</keyword>
<evidence type="ECO:0000256" key="1">
    <source>
        <dbReference type="ARBA" id="ARBA00009528"/>
    </source>
</evidence>
<keyword evidence="4" id="KW-0378">Hydrolase</keyword>
<evidence type="ECO:0000256" key="4">
    <source>
        <dbReference type="ARBA" id="ARBA00022801"/>
    </source>
</evidence>
<evidence type="ECO:0000313" key="10">
    <source>
        <dbReference type="EMBL" id="KFB07616.1"/>
    </source>
</evidence>
<keyword evidence="3" id="KW-0645">Protease</keyword>
<dbReference type="PROSITE" id="PS00631">
    <property type="entry name" value="CYTOSOL_AP"/>
    <property type="match status" value="1"/>
</dbReference>
<dbReference type="EMBL" id="AWQU01000075">
    <property type="protein sequence ID" value="KFB07616.1"/>
    <property type="molecule type" value="Genomic_DNA"/>
</dbReference>
<sequence length="447" mass="50760">MTINKQNDFKTFIAVDKNDSRVADKKVYETKTEKETIMFVIDKDNLDLPRVADYVKRFAEKNKANINYDLNSFINYFDDQKTKSDLIFSLVLACTFYEKKPFNLKTSKEEIFEINLILDPIYNDQLKEACVVKDAQFFCRALQDMPSNILYPAEFCRRVRELFNDVSYKVNIVEMNKKQIQDQNMGLLLAVNAGSLREPRFMYIEYKNNPSSNEYYGYVGKGITFDSGGMNIKTGSFMRWMKFDMSGAAAVMATVYALAKNNVKTNVVGIACLTENLVSPTSVRPDDVIISHSGKTVEIDNTDAEGRLVLADGLSYAASVLNVTKLVDIATLTGAMIFSLGDVYSGVWTSHDSDWREFEKVAYDSGEYVWRMPLHENFLRMLDSDIADMKNSCDDRRGGSSRAACFLKEFTHGKNYIHLDVAITADVNNQGQGVMVKTLYNFAKNQK</sequence>
<evidence type="ECO:0000256" key="8">
    <source>
        <dbReference type="ARBA" id="ARBA00050061"/>
    </source>
</evidence>
<evidence type="ECO:0000256" key="3">
    <source>
        <dbReference type="ARBA" id="ARBA00022670"/>
    </source>
</evidence>
<evidence type="ECO:0000313" key="11">
    <source>
        <dbReference type="Proteomes" id="UP000028523"/>
    </source>
</evidence>
<dbReference type="CDD" id="cd00433">
    <property type="entry name" value="Peptidase_M17"/>
    <property type="match status" value="1"/>
</dbReference>
<comment type="caution">
    <text evidence="10">The sequence shown here is derived from an EMBL/GenBank/DDBJ whole genome shotgun (WGS) entry which is preliminary data.</text>
</comment>
<evidence type="ECO:0000256" key="2">
    <source>
        <dbReference type="ARBA" id="ARBA00022438"/>
    </source>
</evidence>